<proteinExistence type="predicted"/>
<sequence>MKVIVATPLVLASLLAVASAGLYDSNHYGSTSNIDSDLSPSAGNSGGYVGYQSQMGGNRIPTSSYSAGFQERGNGDEFSVRSNSATNLGGLTSNRYLDEETEESAFGDDEYDSSFYQPSSQYDAGDLESGSRYGGSKKPNYGSNSYDF</sequence>
<feature type="signal peptide" evidence="2">
    <location>
        <begin position="1"/>
        <end position="20"/>
    </location>
</feature>
<dbReference type="AlphaFoldDB" id="A0A4P9ZUY5"/>
<accession>A0A4P9ZUY5</accession>
<name>A0A4P9ZUY5_9FUNG</name>
<keyword evidence="2" id="KW-0732">Signal</keyword>
<evidence type="ECO:0000256" key="1">
    <source>
        <dbReference type="SAM" id="MobiDB-lite"/>
    </source>
</evidence>
<reference evidence="4" key="1">
    <citation type="journal article" date="2018" name="Nat. Microbiol.">
        <title>Leveraging single-cell genomics to expand the fungal tree of life.</title>
        <authorList>
            <person name="Ahrendt S.R."/>
            <person name="Quandt C.A."/>
            <person name="Ciobanu D."/>
            <person name="Clum A."/>
            <person name="Salamov A."/>
            <person name="Andreopoulos B."/>
            <person name="Cheng J.F."/>
            <person name="Woyke T."/>
            <person name="Pelin A."/>
            <person name="Henrissat B."/>
            <person name="Reynolds N.K."/>
            <person name="Benny G.L."/>
            <person name="Smith M.E."/>
            <person name="James T.Y."/>
            <person name="Grigoriev I.V."/>
        </authorList>
    </citation>
    <scope>NUCLEOTIDE SEQUENCE [LARGE SCALE GENOMIC DNA]</scope>
    <source>
        <strain evidence="4">RSA 468</strain>
    </source>
</reference>
<feature type="compositionally biased region" description="Polar residues" evidence="1">
    <location>
        <begin position="51"/>
        <end position="67"/>
    </location>
</feature>
<feature type="chain" id="PRO_5020980826" evidence="2">
    <location>
        <begin position="21"/>
        <end position="148"/>
    </location>
</feature>
<dbReference type="Proteomes" id="UP000268162">
    <property type="component" value="Unassembled WGS sequence"/>
</dbReference>
<evidence type="ECO:0000313" key="3">
    <source>
        <dbReference type="EMBL" id="RKP36632.1"/>
    </source>
</evidence>
<protein>
    <submittedName>
        <fullName evidence="3">Uncharacterized protein</fullName>
    </submittedName>
</protein>
<evidence type="ECO:0000313" key="4">
    <source>
        <dbReference type="Proteomes" id="UP000268162"/>
    </source>
</evidence>
<keyword evidence="4" id="KW-1185">Reference proteome</keyword>
<feature type="region of interest" description="Disordered" evidence="1">
    <location>
        <begin position="42"/>
        <end position="148"/>
    </location>
</feature>
<feature type="compositionally biased region" description="Polar residues" evidence="1">
    <location>
        <begin position="80"/>
        <end position="95"/>
    </location>
</feature>
<dbReference type="EMBL" id="ML002620">
    <property type="protein sequence ID" value="RKP36632.1"/>
    <property type="molecule type" value="Genomic_DNA"/>
</dbReference>
<organism evidence="3 4">
    <name type="scientific">Dimargaris cristalligena</name>
    <dbReference type="NCBI Taxonomy" id="215637"/>
    <lineage>
        <taxon>Eukaryota</taxon>
        <taxon>Fungi</taxon>
        <taxon>Fungi incertae sedis</taxon>
        <taxon>Zoopagomycota</taxon>
        <taxon>Kickxellomycotina</taxon>
        <taxon>Dimargaritomycetes</taxon>
        <taxon>Dimargaritales</taxon>
        <taxon>Dimargaritaceae</taxon>
        <taxon>Dimargaris</taxon>
    </lineage>
</organism>
<feature type="compositionally biased region" description="Acidic residues" evidence="1">
    <location>
        <begin position="99"/>
        <end position="112"/>
    </location>
</feature>
<evidence type="ECO:0000256" key="2">
    <source>
        <dbReference type="SAM" id="SignalP"/>
    </source>
</evidence>
<gene>
    <name evidence="3" type="ORF">BJ085DRAFT_37166</name>
</gene>